<reference evidence="8 9" key="1">
    <citation type="submission" date="2016-08" db="EMBL/GenBank/DDBJ databases">
        <title>Draft genome of Fabibacter sp. strain SK-8.</title>
        <authorList>
            <person name="Wong S.-K."/>
            <person name="Hamasaki K."/>
            <person name="Yoshizawa S."/>
        </authorList>
    </citation>
    <scope>NUCLEOTIDE SEQUENCE [LARGE SCALE GENOMIC DNA]</scope>
    <source>
        <strain evidence="8 9">SK-8</strain>
    </source>
</reference>
<dbReference type="GO" id="GO:0003934">
    <property type="term" value="F:GTP cyclohydrolase I activity"/>
    <property type="evidence" value="ECO:0007669"/>
    <property type="project" value="UniProtKB-UniRule"/>
</dbReference>
<dbReference type="InterPro" id="IPR043133">
    <property type="entry name" value="GTP-CH-I_C/QueF"/>
</dbReference>
<dbReference type="GO" id="GO:0008270">
    <property type="term" value="F:zinc ion binding"/>
    <property type="evidence" value="ECO:0007669"/>
    <property type="project" value="UniProtKB-UniRule"/>
</dbReference>
<accession>A0A1E5SY77</accession>
<evidence type="ECO:0000256" key="5">
    <source>
        <dbReference type="ARBA" id="ARBA00022801"/>
    </source>
</evidence>
<dbReference type="UniPathway" id="UPA00848">
    <property type="reaction ID" value="UER00151"/>
</dbReference>
<dbReference type="GO" id="GO:0005525">
    <property type="term" value="F:GTP binding"/>
    <property type="evidence" value="ECO:0007669"/>
    <property type="project" value="UniProtKB-KW"/>
</dbReference>
<dbReference type="NCBIfam" id="NF006826">
    <property type="entry name" value="PRK09347.1-3"/>
    <property type="match status" value="1"/>
</dbReference>
<dbReference type="GO" id="GO:0006730">
    <property type="term" value="P:one-carbon metabolic process"/>
    <property type="evidence" value="ECO:0007669"/>
    <property type="project" value="UniProtKB-UniRule"/>
</dbReference>
<evidence type="ECO:0000313" key="8">
    <source>
        <dbReference type="EMBL" id="OEK04065.1"/>
    </source>
</evidence>
<keyword evidence="5 6" id="KW-0378">Hydrolase</keyword>
<dbReference type="STRING" id="1563681.BFP71_11270"/>
<keyword evidence="6" id="KW-0342">GTP-binding</keyword>
<dbReference type="InterPro" id="IPR020602">
    <property type="entry name" value="GTP_CycHdrlase_I_dom"/>
</dbReference>
<dbReference type="Proteomes" id="UP000095552">
    <property type="component" value="Unassembled WGS sequence"/>
</dbReference>
<dbReference type="EC" id="3.5.4.16" evidence="6"/>
<dbReference type="InterPro" id="IPR018234">
    <property type="entry name" value="GTP_CycHdrlase_I_CS"/>
</dbReference>
<dbReference type="RefSeq" id="WP_069835570.1">
    <property type="nucleotide sequence ID" value="NZ_MDGQ01000005.1"/>
</dbReference>
<comment type="caution">
    <text evidence="8">The sequence shown here is derived from an EMBL/GenBank/DDBJ whole genome shotgun (WGS) entry which is preliminary data.</text>
</comment>
<dbReference type="GO" id="GO:0006729">
    <property type="term" value="P:tetrahydrobiopterin biosynthetic process"/>
    <property type="evidence" value="ECO:0007669"/>
    <property type="project" value="TreeGrafter"/>
</dbReference>
<dbReference type="InterPro" id="IPR001474">
    <property type="entry name" value="GTP_CycHdrlase_I"/>
</dbReference>
<comment type="catalytic activity">
    <reaction evidence="1 6">
        <text>GTP + H2O = 7,8-dihydroneopterin 3'-triphosphate + formate + H(+)</text>
        <dbReference type="Rhea" id="RHEA:17473"/>
        <dbReference type="ChEBI" id="CHEBI:15377"/>
        <dbReference type="ChEBI" id="CHEBI:15378"/>
        <dbReference type="ChEBI" id="CHEBI:15740"/>
        <dbReference type="ChEBI" id="CHEBI:37565"/>
        <dbReference type="ChEBI" id="CHEBI:58462"/>
        <dbReference type="EC" id="3.5.4.16"/>
    </reaction>
</comment>
<keyword evidence="9" id="KW-1185">Reference proteome</keyword>
<dbReference type="PANTHER" id="PTHR11109">
    <property type="entry name" value="GTP CYCLOHYDROLASE I"/>
    <property type="match status" value="1"/>
</dbReference>
<evidence type="ECO:0000256" key="2">
    <source>
        <dbReference type="ARBA" id="ARBA00005080"/>
    </source>
</evidence>
<dbReference type="InterPro" id="IPR043134">
    <property type="entry name" value="GTP-CH-I_N"/>
</dbReference>
<dbReference type="GO" id="GO:0005737">
    <property type="term" value="C:cytoplasm"/>
    <property type="evidence" value="ECO:0007669"/>
    <property type="project" value="TreeGrafter"/>
</dbReference>
<dbReference type="OrthoDB" id="9801207at2"/>
<dbReference type="Gene3D" id="3.30.1130.10">
    <property type="match status" value="1"/>
</dbReference>
<gene>
    <name evidence="6" type="primary">folE</name>
    <name evidence="8" type="ORF">BFP71_11270</name>
</gene>
<dbReference type="FunFam" id="3.30.1130.10:FF:000001">
    <property type="entry name" value="GTP cyclohydrolase 1"/>
    <property type="match status" value="1"/>
</dbReference>
<dbReference type="Gene3D" id="1.10.286.10">
    <property type="match status" value="1"/>
</dbReference>
<evidence type="ECO:0000256" key="6">
    <source>
        <dbReference type="HAMAP-Rule" id="MF_00223"/>
    </source>
</evidence>
<dbReference type="EMBL" id="MDGQ01000005">
    <property type="protein sequence ID" value="OEK04065.1"/>
    <property type="molecule type" value="Genomic_DNA"/>
</dbReference>
<evidence type="ECO:0000256" key="3">
    <source>
        <dbReference type="ARBA" id="ARBA00008085"/>
    </source>
</evidence>
<comment type="subunit">
    <text evidence="6">Homopolymer.</text>
</comment>
<evidence type="ECO:0000259" key="7">
    <source>
        <dbReference type="Pfam" id="PF01227"/>
    </source>
</evidence>
<comment type="similarity">
    <text evidence="3 6">Belongs to the GTP cyclohydrolase I family.</text>
</comment>
<dbReference type="NCBIfam" id="NF006824">
    <property type="entry name" value="PRK09347.1-1"/>
    <property type="match status" value="1"/>
</dbReference>
<keyword evidence="6" id="KW-0479">Metal-binding</keyword>
<feature type="binding site" evidence="6">
    <location>
        <position position="190"/>
    </location>
    <ligand>
        <name>Zn(2+)</name>
        <dbReference type="ChEBI" id="CHEBI:29105"/>
    </ligand>
</feature>
<feature type="domain" description="GTP cyclohydrolase I" evidence="7">
    <location>
        <begin position="51"/>
        <end position="225"/>
    </location>
</feature>
<dbReference type="PROSITE" id="PS00859">
    <property type="entry name" value="GTP_CYCLOHYDROL_1_1"/>
    <property type="match status" value="1"/>
</dbReference>
<dbReference type="AlphaFoldDB" id="A0A1E5SY77"/>
<feature type="binding site" evidence="6">
    <location>
        <position position="119"/>
    </location>
    <ligand>
        <name>Zn(2+)</name>
        <dbReference type="ChEBI" id="CHEBI:29105"/>
    </ligand>
</feature>
<evidence type="ECO:0000256" key="4">
    <source>
        <dbReference type="ARBA" id="ARBA00022563"/>
    </source>
</evidence>
<evidence type="ECO:0000313" key="9">
    <source>
        <dbReference type="Proteomes" id="UP000095552"/>
    </source>
</evidence>
<dbReference type="Pfam" id="PF01227">
    <property type="entry name" value="GTP_cyclohydroI"/>
    <property type="match status" value="1"/>
</dbReference>
<evidence type="ECO:0000256" key="1">
    <source>
        <dbReference type="ARBA" id="ARBA00001052"/>
    </source>
</evidence>
<dbReference type="HAMAP" id="MF_00223">
    <property type="entry name" value="FolE"/>
    <property type="match status" value="1"/>
</dbReference>
<protein>
    <recommendedName>
        <fullName evidence="6">GTP cyclohydrolase 1</fullName>
        <ecNumber evidence="6">3.5.4.16</ecNumber>
    </recommendedName>
    <alternativeName>
        <fullName evidence="6">GTP cyclohydrolase I</fullName>
        <shortName evidence="6">GTP-CH-I</shortName>
    </alternativeName>
</protein>
<sequence>MSDKTNKTSEEVLRELEEMGDAHIMSSIATPLRSDAFDLSDDEKIEQIQGYFEKIMHTLGLDLTDDSLKGTPKRVAKLFVNDLFKGLNEKNKPSMSTFENKYQYAEMLVEKDITLYSNCEHHFLPIVGKAHVAYIPTDKVIGLSKINRIVDYFSRRPQVQERLAIQILNELKTALDTEDVAVYIDAEHMCVSSRGASDQSSSTVTVEYSGKFKEEQTKNEFLAYINNKLK</sequence>
<dbReference type="NCBIfam" id="TIGR00063">
    <property type="entry name" value="folE"/>
    <property type="match status" value="1"/>
</dbReference>
<dbReference type="SUPFAM" id="SSF55620">
    <property type="entry name" value="Tetrahydrobiopterin biosynthesis enzymes-like"/>
    <property type="match status" value="1"/>
</dbReference>
<dbReference type="NCBIfam" id="NF006825">
    <property type="entry name" value="PRK09347.1-2"/>
    <property type="match status" value="1"/>
</dbReference>
<keyword evidence="6" id="KW-0547">Nucleotide-binding</keyword>
<keyword evidence="4 6" id="KW-0554">One-carbon metabolism</keyword>
<feature type="binding site" evidence="6">
    <location>
        <position position="122"/>
    </location>
    <ligand>
        <name>Zn(2+)</name>
        <dbReference type="ChEBI" id="CHEBI:29105"/>
    </ligand>
</feature>
<dbReference type="GO" id="GO:0046654">
    <property type="term" value="P:tetrahydrofolate biosynthetic process"/>
    <property type="evidence" value="ECO:0007669"/>
    <property type="project" value="UniProtKB-UniRule"/>
</dbReference>
<organism evidence="8 9">
    <name type="scientific">Roseivirga misakiensis</name>
    <dbReference type="NCBI Taxonomy" id="1563681"/>
    <lineage>
        <taxon>Bacteria</taxon>
        <taxon>Pseudomonadati</taxon>
        <taxon>Bacteroidota</taxon>
        <taxon>Cytophagia</taxon>
        <taxon>Cytophagales</taxon>
        <taxon>Roseivirgaceae</taxon>
        <taxon>Roseivirga</taxon>
    </lineage>
</organism>
<keyword evidence="6" id="KW-0862">Zinc</keyword>
<name>A0A1E5SY77_9BACT</name>
<proteinExistence type="inferred from homology"/>
<comment type="pathway">
    <text evidence="2 6">Cofactor biosynthesis; 7,8-dihydroneopterin triphosphate biosynthesis; 7,8-dihydroneopterin triphosphate from GTP: step 1/1.</text>
</comment>
<dbReference type="PANTHER" id="PTHR11109:SF7">
    <property type="entry name" value="GTP CYCLOHYDROLASE 1"/>
    <property type="match status" value="1"/>
</dbReference>